<dbReference type="GO" id="GO:0051013">
    <property type="term" value="P:microtubule severing"/>
    <property type="evidence" value="ECO:0000318"/>
    <property type="project" value="GO_Central"/>
</dbReference>
<dbReference type="GO" id="GO:0005524">
    <property type="term" value="F:ATP binding"/>
    <property type="evidence" value="ECO:0007669"/>
    <property type="project" value="UniProtKB-KW"/>
</dbReference>
<dbReference type="Pfam" id="PF17862">
    <property type="entry name" value="AAA_lid_3"/>
    <property type="match status" value="1"/>
</dbReference>
<feature type="region of interest" description="Disordered" evidence="9">
    <location>
        <begin position="418"/>
        <end position="438"/>
    </location>
</feature>
<evidence type="ECO:0000256" key="2">
    <source>
        <dbReference type="ARBA" id="ARBA00022490"/>
    </source>
</evidence>
<dbReference type="GO" id="GO:0008017">
    <property type="term" value="F:microtubule binding"/>
    <property type="evidence" value="ECO:0007669"/>
    <property type="project" value="UniProtKB-UniRule"/>
</dbReference>
<comment type="function">
    <text evidence="8">Severs microtubules in vitro in an ATP-dependent manner. This activity may promote rapid reorganization of cellular microtubule arrays.</text>
</comment>
<keyword evidence="4 8" id="KW-0547">Nucleotide-binding</keyword>
<dbReference type="GO" id="GO:0005819">
    <property type="term" value="C:spindle"/>
    <property type="evidence" value="ECO:0000318"/>
    <property type="project" value="GO_Central"/>
</dbReference>
<comment type="similarity">
    <text evidence="8">Belongs to the AAA ATPase family. Katanin p60 subunit A1 subfamily. A-like 2 sub-subfamily.</text>
</comment>
<dbReference type="FunFam" id="3.40.50.300:FF:000434">
    <property type="entry name" value="Katanin p60 ATPase-containing subunit A-like 2"/>
    <property type="match status" value="1"/>
</dbReference>
<dbReference type="InterPro" id="IPR050304">
    <property type="entry name" value="MT-severing_AAA_ATPase"/>
</dbReference>
<reference evidence="11 12" key="1">
    <citation type="journal article" date="2008" name="Nature">
        <title>The genome of the choanoflagellate Monosiga brevicollis and the origin of metazoans.</title>
        <authorList>
            <consortium name="JGI Sequencing"/>
            <person name="King N."/>
            <person name="Westbrook M.J."/>
            <person name="Young S.L."/>
            <person name="Kuo A."/>
            <person name="Abedin M."/>
            <person name="Chapman J."/>
            <person name="Fairclough S."/>
            <person name="Hellsten U."/>
            <person name="Isogai Y."/>
            <person name="Letunic I."/>
            <person name="Marr M."/>
            <person name="Pincus D."/>
            <person name="Putnam N."/>
            <person name="Rokas A."/>
            <person name="Wright K.J."/>
            <person name="Zuzow R."/>
            <person name="Dirks W."/>
            <person name="Good M."/>
            <person name="Goodstein D."/>
            <person name="Lemons D."/>
            <person name="Li W."/>
            <person name="Lyons J.B."/>
            <person name="Morris A."/>
            <person name="Nichols S."/>
            <person name="Richter D.J."/>
            <person name="Salamov A."/>
            <person name="Bork P."/>
            <person name="Lim W.A."/>
            <person name="Manning G."/>
            <person name="Miller W.T."/>
            <person name="McGinnis W."/>
            <person name="Shapiro H."/>
            <person name="Tjian R."/>
            <person name="Grigoriev I.V."/>
            <person name="Rokhsar D."/>
        </authorList>
    </citation>
    <scope>NUCLEOTIDE SEQUENCE [LARGE SCALE GENOMIC DNA]</scope>
    <source>
        <strain evidence="12">MX1 / ATCC 50154</strain>
    </source>
</reference>
<sequence length="603" mass="65165">MTEELSYIKIKTANEARLAEEARTETLKRNIIVLMLHHLQMHSYVETAAALEAEAGVSSGRFTVCDNIDLISIVQEFEAFYKIKFGRAPKLIKKQAPTSAELRPGRLQAKKAANKMRQSASPASTGAGSTGGGPSLPRVESPPGIGSGSGAGSGGSGGGGRRRPESTMRRQGNSSGNGAGATLASAANGVKPLPPSTRRSGGRPVRTPDATGGSDNGILPDLDLAVQATSVAQPAGGRAGTKSRPQVIDVKSQLADAVQHATREALDGYNHHDDKLLKPIAGFGYTGQMRDLANVISRDIYSQNPNVRWTDIIGLDKACKLVKEAVVYPIRYPQLFRGILSPWKGLLLYGPPGTGKTMLAKAIATECQTTFFNISSSSIVSKWRGDSEKLVRVLFELARYHAPSTIFLDELDSIMSTRDGGEGKRRLHGGSSDHEGSRRMKTELLMQMDGLSKSDDLVFVLGASNLPWELDPAMLRRLEKRILVDLPTQSAREAMFRHHLPDVTVTDEEDGVMLRADVEYARAAQATEGYSGSDIRLVCKEAAMRPVRKIFDMLESGNAEPLRNATLDPVVTEDVLAAIATTKPSASGLQDRYKRWQSEFESV</sequence>
<dbReference type="Gene3D" id="3.40.50.300">
    <property type="entry name" value="P-loop containing nucleotide triphosphate hydrolases"/>
    <property type="match status" value="1"/>
</dbReference>
<dbReference type="FunCoup" id="A9V730">
    <property type="interactions" value="135"/>
</dbReference>
<dbReference type="GO" id="GO:0016887">
    <property type="term" value="F:ATP hydrolysis activity"/>
    <property type="evidence" value="ECO:0000318"/>
    <property type="project" value="GO_Central"/>
</dbReference>
<dbReference type="InterPro" id="IPR003593">
    <property type="entry name" value="AAA+_ATPase"/>
</dbReference>
<dbReference type="HAMAP" id="MF_03025">
    <property type="entry name" value="Katanin_p60_AL2"/>
    <property type="match status" value="1"/>
</dbReference>
<dbReference type="InParanoid" id="A9V730"/>
<dbReference type="GO" id="GO:0005737">
    <property type="term" value="C:cytoplasm"/>
    <property type="evidence" value="ECO:0000318"/>
    <property type="project" value="GO_Central"/>
</dbReference>
<dbReference type="EMBL" id="CH991564">
    <property type="protein sequence ID" value="EDQ86719.1"/>
    <property type="molecule type" value="Genomic_DNA"/>
</dbReference>
<dbReference type="InterPro" id="IPR027417">
    <property type="entry name" value="P-loop_NTPase"/>
</dbReference>
<dbReference type="GO" id="GO:0005874">
    <property type="term" value="C:microtubule"/>
    <property type="evidence" value="ECO:0007669"/>
    <property type="project" value="UniProtKB-KW"/>
</dbReference>
<dbReference type="EC" id="5.6.1.1" evidence="8"/>
<evidence type="ECO:0000313" key="11">
    <source>
        <dbReference type="EMBL" id="EDQ86719.1"/>
    </source>
</evidence>
<evidence type="ECO:0000256" key="8">
    <source>
        <dbReference type="HAMAP-Rule" id="MF_03025"/>
    </source>
</evidence>
<evidence type="ECO:0000256" key="9">
    <source>
        <dbReference type="SAM" id="MobiDB-lite"/>
    </source>
</evidence>
<keyword evidence="3 8" id="KW-0493">Microtubule</keyword>
<dbReference type="SMART" id="SM00667">
    <property type="entry name" value="LisH"/>
    <property type="match status" value="1"/>
</dbReference>
<evidence type="ECO:0000256" key="5">
    <source>
        <dbReference type="ARBA" id="ARBA00022840"/>
    </source>
</evidence>
<dbReference type="STRING" id="81824.A9V730"/>
<dbReference type="RefSeq" id="XP_001748555.1">
    <property type="nucleotide sequence ID" value="XM_001748503.1"/>
</dbReference>
<evidence type="ECO:0000256" key="6">
    <source>
        <dbReference type="ARBA" id="ARBA00023212"/>
    </source>
</evidence>
<dbReference type="AlphaFoldDB" id="A9V730"/>
<accession>A9V730</accession>
<dbReference type="CDD" id="cd19509">
    <property type="entry name" value="RecA-like_VPS4-like"/>
    <property type="match status" value="1"/>
</dbReference>
<dbReference type="Pfam" id="PF00004">
    <property type="entry name" value="AAA"/>
    <property type="match status" value="1"/>
</dbReference>
<protein>
    <recommendedName>
        <fullName evidence="8">Katanin p60 ATPase-containing subunit A-like 2</fullName>
        <shortName evidence="8">Katanin p60 subunit A-like 2</shortName>
        <ecNumber evidence="8">5.6.1.1</ecNumber>
    </recommendedName>
    <alternativeName>
        <fullName evidence="8">p60 katanin-like 2</fullName>
    </alternativeName>
</protein>
<proteinExistence type="inferred from homology"/>
<feature type="compositionally biased region" description="Gly residues" evidence="9">
    <location>
        <begin position="145"/>
        <end position="159"/>
    </location>
</feature>
<dbReference type="SUPFAM" id="SSF52540">
    <property type="entry name" value="P-loop containing nucleoside triphosphate hydrolases"/>
    <property type="match status" value="1"/>
</dbReference>
<dbReference type="Proteomes" id="UP000001357">
    <property type="component" value="Unassembled WGS sequence"/>
</dbReference>
<comment type="subcellular location">
    <subcellularLocation>
        <location evidence="1 8">Cytoplasm</location>
        <location evidence="1 8">Cytoskeleton</location>
        <location evidence="1 8">Spindle pole</location>
    </subcellularLocation>
    <subcellularLocation>
        <location evidence="8">Cytoplasm</location>
        <location evidence="8">Cytoskeleton</location>
    </subcellularLocation>
    <subcellularLocation>
        <location evidence="8">Cytoplasm</location>
    </subcellularLocation>
    <subcellularLocation>
        <location evidence="8">Cytoplasm</location>
        <location evidence="8">Cytoskeleton</location>
        <location evidence="8">Spindle</location>
    </subcellularLocation>
    <text evidence="8">Localizes within the cytoplasm, partially overlapping with microtubules in interphase and to the mitotic spindle and spindle poles during mitosis.</text>
</comment>
<dbReference type="GeneID" id="5893785"/>
<keyword evidence="6 8" id="KW-0206">Cytoskeleton</keyword>
<dbReference type="SMART" id="SM00382">
    <property type="entry name" value="AAA"/>
    <property type="match status" value="1"/>
</dbReference>
<keyword evidence="5 8" id="KW-0067">ATP-binding</keyword>
<dbReference type="eggNOG" id="KOG0738">
    <property type="taxonomic scope" value="Eukaryota"/>
</dbReference>
<dbReference type="InterPro" id="IPR027497">
    <property type="entry name" value="Katanin_p60_AL2"/>
</dbReference>
<feature type="region of interest" description="Disordered" evidence="9">
    <location>
        <begin position="95"/>
        <end position="220"/>
    </location>
</feature>
<dbReference type="PANTHER" id="PTHR23074">
    <property type="entry name" value="AAA DOMAIN-CONTAINING"/>
    <property type="match status" value="1"/>
</dbReference>
<gene>
    <name evidence="8" type="primary">KATNAL2</name>
    <name evidence="11" type="ORF">MONBRDRAFT_33720</name>
</gene>
<dbReference type="PANTHER" id="PTHR23074:SF78">
    <property type="entry name" value="KATANIN P60 ATPASE-CONTAINING SUBUNIT A-LIKE 2"/>
    <property type="match status" value="1"/>
</dbReference>
<dbReference type="OMA" id="MKTQGKY"/>
<dbReference type="GO" id="GO:0000212">
    <property type="term" value="P:meiotic spindle organization"/>
    <property type="evidence" value="ECO:0000318"/>
    <property type="project" value="GO_Central"/>
</dbReference>
<dbReference type="InterPro" id="IPR041569">
    <property type="entry name" value="AAA_lid_3"/>
</dbReference>
<keyword evidence="7 8" id="KW-0413">Isomerase</keyword>
<dbReference type="KEGG" id="mbr:MONBRDRAFT_33720"/>
<evidence type="ECO:0000256" key="7">
    <source>
        <dbReference type="ARBA" id="ARBA00023235"/>
    </source>
</evidence>
<evidence type="ECO:0000259" key="10">
    <source>
        <dbReference type="SMART" id="SM00382"/>
    </source>
</evidence>
<dbReference type="Gene3D" id="1.10.8.60">
    <property type="match status" value="1"/>
</dbReference>
<comment type="catalytic activity">
    <reaction evidence="8">
        <text>n ATP + n H2O + a microtubule = n ADP + n phosphate + (n+1) alpha/beta tubulin heterodimers.</text>
        <dbReference type="EC" id="5.6.1.1"/>
    </reaction>
</comment>
<name>A9V730_MONBE</name>
<dbReference type="InterPro" id="IPR006594">
    <property type="entry name" value="LisH"/>
</dbReference>
<keyword evidence="2 8" id="KW-0963">Cytoplasm</keyword>
<dbReference type="PROSITE" id="PS50896">
    <property type="entry name" value="LISH"/>
    <property type="match status" value="1"/>
</dbReference>
<evidence type="ECO:0000256" key="4">
    <source>
        <dbReference type="ARBA" id="ARBA00022741"/>
    </source>
</evidence>
<dbReference type="GO" id="GO:0000922">
    <property type="term" value="C:spindle pole"/>
    <property type="evidence" value="ECO:0007669"/>
    <property type="project" value="UniProtKB-SubCell"/>
</dbReference>
<evidence type="ECO:0000256" key="1">
    <source>
        <dbReference type="ARBA" id="ARBA00004647"/>
    </source>
</evidence>
<organism evidence="11 12">
    <name type="scientific">Monosiga brevicollis</name>
    <name type="common">Choanoflagellate</name>
    <dbReference type="NCBI Taxonomy" id="81824"/>
    <lineage>
        <taxon>Eukaryota</taxon>
        <taxon>Choanoflagellata</taxon>
        <taxon>Craspedida</taxon>
        <taxon>Salpingoecidae</taxon>
        <taxon>Monosiga</taxon>
    </lineage>
</organism>
<dbReference type="InterPro" id="IPR003959">
    <property type="entry name" value="ATPase_AAA_core"/>
</dbReference>
<feature type="domain" description="AAA+ ATPase" evidence="10">
    <location>
        <begin position="342"/>
        <end position="488"/>
    </location>
</feature>
<evidence type="ECO:0000256" key="3">
    <source>
        <dbReference type="ARBA" id="ARBA00022701"/>
    </source>
</evidence>
<dbReference type="GO" id="GO:0008568">
    <property type="term" value="F:microtubule severing ATPase activity"/>
    <property type="evidence" value="ECO:0007669"/>
    <property type="project" value="UniProtKB-EC"/>
</dbReference>
<feature type="binding site" evidence="8">
    <location>
        <begin position="350"/>
        <end position="357"/>
    </location>
    <ligand>
        <name>ATP</name>
        <dbReference type="ChEBI" id="CHEBI:30616"/>
    </ligand>
</feature>
<dbReference type="FunFam" id="1.10.8.60:FF:000048">
    <property type="entry name" value="Katanin p60 ATPase-containing subunit A-like 2"/>
    <property type="match status" value="1"/>
</dbReference>
<keyword evidence="12" id="KW-1185">Reference proteome</keyword>
<evidence type="ECO:0000313" key="12">
    <source>
        <dbReference type="Proteomes" id="UP000001357"/>
    </source>
</evidence>